<keyword evidence="10" id="KW-1185">Reference proteome</keyword>
<dbReference type="OrthoDB" id="9804967at2"/>
<evidence type="ECO:0000259" key="8">
    <source>
        <dbReference type="Pfam" id="PF21982"/>
    </source>
</evidence>
<evidence type="ECO:0000256" key="3">
    <source>
        <dbReference type="ARBA" id="ARBA00018111"/>
    </source>
</evidence>
<dbReference type="InterPro" id="IPR003783">
    <property type="entry name" value="Regulatory_RecX"/>
</dbReference>
<dbReference type="HAMAP" id="MF_01114">
    <property type="entry name" value="RecX"/>
    <property type="match status" value="1"/>
</dbReference>
<organism evidence="9 10">
    <name type="scientific">Roseburia faecis</name>
    <dbReference type="NCBI Taxonomy" id="301302"/>
    <lineage>
        <taxon>Bacteria</taxon>
        <taxon>Bacillati</taxon>
        <taxon>Bacillota</taxon>
        <taxon>Clostridia</taxon>
        <taxon>Lachnospirales</taxon>
        <taxon>Lachnospiraceae</taxon>
        <taxon>Roseburia</taxon>
    </lineage>
</organism>
<keyword evidence="4 5" id="KW-0963">Cytoplasm</keyword>
<evidence type="ECO:0000256" key="4">
    <source>
        <dbReference type="ARBA" id="ARBA00022490"/>
    </source>
</evidence>
<dbReference type="InterPro" id="IPR053925">
    <property type="entry name" value="RecX_HTH_3rd"/>
</dbReference>
<evidence type="ECO:0000256" key="5">
    <source>
        <dbReference type="HAMAP-Rule" id="MF_01114"/>
    </source>
</evidence>
<comment type="similarity">
    <text evidence="2 5">Belongs to the RecX family.</text>
</comment>
<evidence type="ECO:0000256" key="1">
    <source>
        <dbReference type="ARBA" id="ARBA00004496"/>
    </source>
</evidence>
<protein>
    <recommendedName>
        <fullName evidence="3 5">Regulatory protein RecX</fullName>
    </recommendedName>
</protein>
<dbReference type="GO" id="GO:0005737">
    <property type="term" value="C:cytoplasm"/>
    <property type="evidence" value="ECO:0007669"/>
    <property type="project" value="UniProtKB-SubCell"/>
</dbReference>
<evidence type="ECO:0000256" key="2">
    <source>
        <dbReference type="ARBA" id="ARBA00009695"/>
    </source>
</evidence>
<evidence type="ECO:0000313" key="10">
    <source>
        <dbReference type="Proteomes" id="UP000049979"/>
    </source>
</evidence>
<dbReference type="InterPro" id="IPR053924">
    <property type="entry name" value="RecX_HTH_2nd"/>
</dbReference>
<dbReference type="GO" id="GO:0006282">
    <property type="term" value="P:regulation of DNA repair"/>
    <property type="evidence" value="ECO:0007669"/>
    <property type="project" value="UniProtKB-UniRule"/>
</dbReference>
<dbReference type="Proteomes" id="UP000049979">
    <property type="component" value="Unassembled WGS sequence"/>
</dbReference>
<reference evidence="10" key="1">
    <citation type="submission" date="2015-05" db="EMBL/GenBank/DDBJ databases">
        <authorList>
            <consortium name="Pathogen Informatics"/>
        </authorList>
    </citation>
    <scope>NUCLEOTIDE SEQUENCE [LARGE SCALE GENOMIC DNA]</scope>
    <source>
        <strain evidence="10">M72</strain>
    </source>
</reference>
<dbReference type="PANTHER" id="PTHR33602:SF1">
    <property type="entry name" value="REGULATORY PROTEIN RECX FAMILY PROTEIN"/>
    <property type="match status" value="1"/>
</dbReference>
<evidence type="ECO:0000259" key="6">
    <source>
        <dbReference type="Pfam" id="PF02631"/>
    </source>
</evidence>
<dbReference type="PANTHER" id="PTHR33602">
    <property type="entry name" value="REGULATORY PROTEIN RECX FAMILY PROTEIN"/>
    <property type="match status" value="1"/>
</dbReference>
<dbReference type="STRING" id="301302.ERS852420_00755"/>
<sequence>MVTVTECTTLGKGRLRFHLDNGTELVLYRGEAKQFRMREGSTLSDEEEHQLIYEVVGKRAKRRTMHLLEQMDRTEQQLREKLKQGGYPQACIDLALEYVKSFHYVDDYRYACTYINYRQDRMSRYQLKVKLYGKGVPGEVIDRALEECYEGDEQEQIIHLLEKKKFDAQNSDQKEFTRVYQYLMRRGFRSNDVLHAMKSKQ</sequence>
<evidence type="ECO:0000313" key="9">
    <source>
        <dbReference type="EMBL" id="CRL43117.1"/>
    </source>
</evidence>
<dbReference type="AlphaFoldDB" id="A0A0M6X276"/>
<feature type="domain" description="RecX third three-helical" evidence="7">
    <location>
        <begin position="152"/>
        <end position="196"/>
    </location>
</feature>
<dbReference type="Pfam" id="PF02631">
    <property type="entry name" value="RecX_HTH2"/>
    <property type="match status" value="1"/>
</dbReference>
<feature type="domain" description="RecX first three-helical" evidence="8">
    <location>
        <begin position="60"/>
        <end position="98"/>
    </location>
</feature>
<comment type="function">
    <text evidence="5">Modulates RecA activity.</text>
</comment>
<comment type="subcellular location">
    <subcellularLocation>
        <location evidence="1 5">Cytoplasm</location>
    </subcellularLocation>
</comment>
<feature type="domain" description="RecX second three-helical" evidence="6">
    <location>
        <begin position="106"/>
        <end position="145"/>
    </location>
</feature>
<name>A0A0M6X276_9FIRM</name>
<dbReference type="EMBL" id="CVRR01000093">
    <property type="protein sequence ID" value="CRL43117.1"/>
    <property type="molecule type" value="Genomic_DNA"/>
</dbReference>
<gene>
    <name evidence="5" type="primary">recX</name>
    <name evidence="9" type="ORF">M72_18391</name>
</gene>
<evidence type="ECO:0000259" key="7">
    <source>
        <dbReference type="Pfam" id="PF21981"/>
    </source>
</evidence>
<dbReference type="InterPro" id="IPR053926">
    <property type="entry name" value="RecX_HTH_1st"/>
</dbReference>
<dbReference type="Pfam" id="PF21982">
    <property type="entry name" value="RecX_HTH1"/>
    <property type="match status" value="1"/>
</dbReference>
<dbReference type="RefSeq" id="WP_055068885.1">
    <property type="nucleotide sequence ID" value="NZ_CP173697.1"/>
</dbReference>
<dbReference type="InterPro" id="IPR036388">
    <property type="entry name" value="WH-like_DNA-bd_sf"/>
</dbReference>
<proteinExistence type="inferred from homology"/>
<accession>A0A0M6X276</accession>
<dbReference type="Pfam" id="PF21981">
    <property type="entry name" value="RecX_HTH3"/>
    <property type="match status" value="1"/>
</dbReference>
<dbReference type="Gene3D" id="1.10.10.10">
    <property type="entry name" value="Winged helix-like DNA-binding domain superfamily/Winged helix DNA-binding domain"/>
    <property type="match status" value="3"/>
</dbReference>